<dbReference type="EMBL" id="MFKF01000357">
    <property type="protein sequence ID" value="OGG45923.1"/>
    <property type="molecule type" value="Genomic_DNA"/>
</dbReference>
<accession>A0A1F6C9R5</accession>
<dbReference type="InterPro" id="IPR002822">
    <property type="entry name" value="Ni_insertion"/>
</dbReference>
<dbReference type="PANTHER" id="PTHR36566">
    <property type="entry name" value="NICKEL INSERTION PROTEIN-RELATED"/>
    <property type="match status" value="1"/>
</dbReference>
<reference evidence="2 3" key="1">
    <citation type="journal article" date="2016" name="Nat. Commun.">
        <title>Thousands of microbial genomes shed light on interconnected biogeochemical processes in an aquifer system.</title>
        <authorList>
            <person name="Anantharaman K."/>
            <person name="Brown C.T."/>
            <person name="Hug L.A."/>
            <person name="Sharon I."/>
            <person name="Castelle C.J."/>
            <person name="Probst A.J."/>
            <person name="Thomas B.C."/>
            <person name="Singh A."/>
            <person name="Wilkins M.J."/>
            <person name="Karaoz U."/>
            <person name="Brodie E.L."/>
            <person name="Williams K.H."/>
            <person name="Hubbard S.S."/>
            <person name="Banfield J.F."/>
        </authorList>
    </citation>
    <scope>NUCLEOTIDE SEQUENCE [LARGE SCALE GENOMIC DNA]</scope>
    <source>
        <strain evidence="3">RIFCSPLOWO2_12_FULL_64_10</strain>
    </source>
</reference>
<proteinExistence type="predicted"/>
<dbReference type="Proteomes" id="UP000178606">
    <property type="component" value="Unassembled WGS sequence"/>
</dbReference>
<evidence type="ECO:0000313" key="2">
    <source>
        <dbReference type="EMBL" id="OGG45923.1"/>
    </source>
</evidence>
<dbReference type="Pfam" id="PF01969">
    <property type="entry name" value="Ni_insertion"/>
    <property type="match status" value="1"/>
</dbReference>
<comment type="caution">
    <text evidence="2">The sequence shown here is derived from an EMBL/GenBank/DDBJ whole genome shotgun (WGS) entry which is preliminary data.</text>
</comment>
<evidence type="ECO:0000313" key="3">
    <source>
        <dbReference type="Proteomes" id="UP000178606"/>
    </source>
</evidence>
<name>A0A1F6C9R5_HANXR</name>
<keyword evidence="1" id="KW-0533">Nickel</keyword>
<dbReference type="AlphaFoldDB" id="A0A1F6C9R5"/>
<evidence type="ECO:0008006" key="4">
    <source>
        <dbReference type="Google" id="ProtNLM"/>
    </source>
</evidence>
<dbReference type="PANTHER" id="PTHR36566:SF1">
    <property type="entry name" value="PYRIDINIUM-3,5-BISTHIOCARBOXYLIC ACID MONONUCLEOTIDE NICKEL INSERTION PROTEIN"/>
    <property type="match status" value="1"/>
</dbReference>
<protein>
    <recommendedName>
        <fullName evidence="4">TIGR00299 family protein</fullName>
    </recommendedName>
</protein>
<sequence>MTADKPHRIAYIDMSTGISGDMFVGAMIDAGFPIERLREGLGDVGLKGVRIDARRVTRRGLGGIKFEVIEEEQGGVDRESPPSTPVPPSLPPRVGEGGGIQGFAARLGEGGGLHSHGHEPHGRHLSEIVRMIEGSGLPEPVRRNALAVFRAIGEAEAHLHNTTVEEVHFHEVGAVDSIADVVGGCLALHEMGVEKAFGSEVPLCGGGTVTFSHGIVPVPAPATLELLKGIPTRTSDLKTELVTPTGAALLRVLCAGFGPRPDMVVEQIGYGAGTKDFPDRPNLLRVCIGRPL</sequence>
<evidence type="ECO:0000256" key="1">
    <source>
        <dbReference type="ARBA" id="ARBA00022596"/>
    </source>
</evidence>
<gene>
    <name evidence="2" type="ORF">A3F84_20045</name>
</gene>
<organism evidence="2 3">
    <name type="scientific">Handelsmanbacteria sp. (strain RIFCSPLOWO2_12_FULL_64_10)</name>
    <dbReference type="NCBI Taxonomy" id="1817868"/>
    <lineage>
        <taxon>Bacteria</taxon>
        <taxon>Candidatus Handelsmaniibacteriota</taxon>
    </lineage>
</organism>